<dbReference type="InterPro" id="IPR029068">
    <property type="entry name" value="Glyas_Bleomycin-R_OHBP_Dase"/>
</dbReference>
<proteinExistence type="predicted"/>
<dbReference type="Pfam" id="PF00903">
    <property type="entry name" value="Glyoxalase"/>
    <property type="match status" value="1"/>
</dbReference>
<dbReference type="EMBL" id="JBHSBI010000006">
    <property type="protein sequence ID" value="MFC4008579.1"/>
    <property type="molecule type" value="Genomic_DNA"/>
</dbReference>
<dbReference type="SUPFAM" id="SSF54593">
    <property type="entry name" value="Glyoxalase/Bleomycin resistance protein/Dihydroxybiphenyl dioxygenase"/>
    <property type="match status" value="1"/>
</dbReference>
<evidence type="ECO:0000313" key="3">
    <source>
        <dbReference type="Proteomes" id="UP001595851"/>
    </source>
</evidence>
<keyword evidence="3" id="KW-1185">Reference proteome</keyword>
<evidence type="ECO:0000313" key="2">
    <source>
        <dbReference type="EMBL" id="MFC4008579.1"/>
    </source>
</evidence>
<evidence type="ECO:0000259" key="1">
    <source>
        <dbReference type="PROSITE" id="PS51819"/>
    </source>
</evidence>
<name>A0ABV8G8R5_9ACTN</name>
<sequence length="116" mass="12834">MINGGHVILYSRDAEADRAFFRDVLDYPHVDAGGGWLIFKLPPSELAVHPAEGAASHEFYLMCDDVEATVDELSSKGVEFTQPITEAGWGRLTRFRLPGGGEVGMYEPRHERATDI</sequence>
<accession>A0ABV8G8R5</accession>
<reference evidence="3" key="1">
    <citation type="journal article" date="2019" name="Int. J. Syst. Evol. Microbiol.">
        <title>The Global Catalogue of Microorganisms (GCM) 10K type strain sequencing project: providing services to taxonomists for standard genome sequencing and annotation.</title>
        <authorList>
            <consortium name="The Broad Institute Genomics Platform"/>
            <consortium name="The Broad Institute Genome Sequencing Center for Infectious Disease"/>
            <person name="Wu L."/>
            <person name="Ma J."/>
        </authorList>
    </citation>
    <scope>NUCLEOTIDE SEQUENCE [LARGE SCALE GENOMIC DNA]</scope>
    <source>
        <strain evidence="3">TBRC 1276</strain>
    </source>
</reference>
<dbReference type="PROSITE" id="PS51819">
    <property type="entry name" value="VOC"/>
    <property type="match status" value="1"/>
</dbReference>
<comment type="caution">
    <text evidence="2">The sequence shown here is derived from an EMBL/GenBank/DDBJ whole genome shotgun (WGS) entry which is preliminary data.</text>
</comment>
<dbReference type="InterPro" id="IPR037523">
    <property type="entry name" value="VOC_core"/>
</dbReference>
<dbReference type="RefSeq" id="WP_379528636.1">
    <property type="nucleotide sequence ID" value="NZ_JBHSBI010000006.1"/>
</dbReference>
<feature type="domain" description="VOC" evidence="1">
    <location>
        <begin position="3"/>
        <end position="108"/>
    </location>
</feature>
<protein>
    <submittedName>
        <fullName evidence="2">VOC family protein</fullName>
    </submittedName>
</protein>
<dbReference type="Proteomes" id="UP001595851">
    <property type="component" value="Unassembled WGS sequence"/>
</dbReference>
<gene>
    <name evidence="2" type="ORF">ACFOY2_15215</name>
</gene>
<dbReference type="Gene3D" id="3.10.180.10">
    <property type="entry name" value="2,3-Dihydroxybiphenyl 1,2-Dioxygenase, domain 1"/>
    <property type="match status" value="1"/>
</dbReference>
<organism evidence="2 3">
    <name type="scientific">Nonomuraea purpurea</name>
    <dbReference type="NCBI Taxonomy" id="1849276"/>
    <lineage>
        <taxon>Bacteria</taxon>
        <taxon>Bacillati</taxon>
        <taxon>Actinomycetota</taxon>
        <taxon>Actinomycetes</taxon>
        <taxon>Streptosporangiales</taxon>
        <taxon>Streptosporangiaceae</taxon>
        <taxon>Nonomuraea</taxon>
    </lineage>
</organism>
<dbReference type="InterPro" id="IPR004360">
    <property type="entry name" value="Glyas_Fos-R_dOase_dom"/>
</dbReference>